<evidence type="ECO:0000259" key="1">
    <source>
        <dbReference type="Pfam" id="PF01872"/>
    </source>
</evidence>
<dbReference type="SUPFAM" id="SSF53597">
    <property type="entry name" value="Dihydrofolate reductase-like"/>
    <property type="match status" value="1"/>
</dbReference>
<organism evidence="2 3">
    <name type="scientific">Actinomadura rayongensis</name>
    <dbReference type="NCBI Taxonomy" id="1429076"/>
    <lineage>
        <taxon>Bacteria</taxon>
        <taxon>Bacillati</taxon>
        <taxon>Actinomycetota</taxon>
        <taxon>Actinomycetes</taxon>
        <taxon>Streptosporangiales</taxon>
        <taxon>Thermomonosporaceae</taxon>
        <taxon>Actinomadura</taxon>
    </lineage>
</organism>
<dbReference type="Proteomes" id="UP000431901">
    <property type="component" value="Unassembled WGS sequence"/>
</dbReference>
<accession>A0A6I4W6W5</accession>
<dbReference type="InterPro" id="IPR002734">
    <property type="entry name" value="RibDG_C"/>
</dbReference>
<gene>
    <name evidence="2" type="ORF">GQ466_20900</name>
</gene>
<evidence type="ECO:0000313" key="2">
    <source>
        <dbReference type="EMBL" id="MXQ66479.1"/>
    </source>
</evidence>
<dbReference type="GO" id="GO:0008703">
    <property type="term" value="F:5-amino-6-(5-phosphoribosylamino)uracil reductase activity"/>
    <property type="evidence" value="ECO:0007669"/>
    <property type="project" value="InterPro"/>
</dbReference>
<sequence length="182" mass="20262">MGQIVANFFISLDGVVERPDQWHFPYFNDEMGEVIGAGMKTYDAFLMGRTMYDEWSQYWPQQSADEPFAAFINEIPKYVVSNSLTEATWSNTTIVPGATAAEELRTLKSSLPGDIGMSGSATLVRWLLAEKLLDRLELLIHPIVVGKGARLFTDTETHPLTLTQQKTFTTGVLHTTYTPAAP</sequence>
<protein>
    <submittedName>
        <fullName evidence="2">Dihydrofolate reductase</fullName>
    </submittedName>
</protein>
<dbReference type="EMBL" id="WUTW01000004">
    <property type="protein sequence ID" value="MXQ66479.1"/>
    <property type="molecule type" value="Genomic_DNA"/>
</dbReference>
<comment type="caution">
    <text evidence="2">The sequence shown here is derived from an EMBL/GenBank/DDBJ whole genome shotgun (WGS) entry which is preliminary data.</text>
</comment>
<evidence type="ECO:0000313" key="3">
    <source>
        <dbReference type="Proteomes" id="UP000431901"/>
    </source>
</evidence>
<dbReference type="Pfam" id="PF01872">
    <property type="entry name" value="RibD_C"/>
    <property type="match status" value="1"/>
</dbReference>
<name>A0A6I4W6W5_9ACTN</name>
<keyword evidence="3" id="KW-1185">Reference proteome</keyword>
<dbReference type="InterPro" id="IPR050765">
    <property type="entry name" value="Riboflavin_Biosynth_HTPR"/>
</dbReference>
<dbReference type="PANTHER" id="PTHR38011">
    <property type="entry name" value="DIHYDROFOLATE REDUCTASE FAMILY PROTEIN (AFU_ORTHOLOGUE AFUA_8G06820)"/>
    <property type="match status" value="1"/>
</dbReference>
<dbReference type="AlphaFoldDB" id="A0A6I4W6W5"/>
<proteinExistence type="predicted"/>
<dbReference type="InterPro" id="IPR024072">
    <property type="entry name" value="DHFR-like_dom_sf"/>
</dbReference>
<dbReference type="OrthoDB" id="3471694at2"/>
<feature type="domain" description="Bacterial bifunctional deaminase-reductase C-terminal" evidence="1">
    <location>
        <begin position="4"/>
        <end position="171"/>
    </location>
</feature>
<reference evidence="2 3" key="1">
    <citation type="submission" date="2019-12" db="EMBL/GenBank/DDBJ databases">
        <title>Nocardia macrotermitis sp. nov. and Nocardia aurantia sp. nov., isolated from the gut of the fungus growing-termite Macrotermes natalensis.</title>
        <authorList>
            <person name="Christine B."/>
            <person name="Rene B."/>
        </authorList>
    </citation>
    <scope>NUCLEOTIDE SEQUENCE [LARGE SCALE GENOMIC DNA]</scope>
    <source>
        <strain evidence="2 3">DSM 102126</strain>
    </source>
</reference>
<dbReference type="GO" id="GO:0009231">
    <property type="term" value="P:riboflavin biosynthetic process"/>
    <property type="evidence" value="ECO:0007669"/>
    <property type="project" value="InterPro"/>
</dbReference>
<dbReference type="RefSeq" id="WP_161104672.1">
    <property type="nucleotide sequence ID" value="NZ_JBHLYI010000007.1"/>
</dbReference>
<dbReference type="Gene3D" id="3.40.430.10">
    <property type="entry name" value="Dihydrofolate Reductase, subunit A"/>
    <property type="match status" value="1"/>
</dbReference>
<dbReference type="PANTHER" id="PTHR38011:SF11">
    <property type="entry name" value="2,5-DIAMINO-6-RIBOSYLAMINO-4(3H)-PYRIMIDINONE 5'-PHOSPHATE REDUCTASE"/>
    <property type="match status" value="1"/>
</dbReference>